<name>A0A6A4PSS5_LUPAL</name>
<gene>
    <name evidence="2" type="ORF">Lalb_Chr11g0070031</name>
</gene>
<accession>A0A6A4PSS5</accession>
<evidence type="ECO:0000313" key="2">
    <source>
        <dbReference type="EMBL" id="KAE9604314.1"/>
    </source>
</evidence>
<dbReference type="EMBL" id="WOCE01000011">
    <property type="protein sequence ID" value="KAE9604314.1"/>
    <property type="molecule type" value="Genomic_DNA"/>
</dbReference>
<feature type="transmembrane region" description="Helical" evidence="1">
    <location>
        <begin position="7"/>
        <end position="26"/>
    </location>
</feature>
<dbReference type="AlphaFoldDB" id="A0A6A4PSS5"/>
<feature type="transmembrane region" description="Helical" evidence="1">
    <location>
        <begin position="38"/>
        <end position="56"/>
    </location>
</feature>
<keyword evidence="1" id="KW-0812">Transmembrane</keyword>
<sequence>MKVKAALADLFCYGFEEDMILIYLLIFEDKWGTKNDPIFVTFCCFEIFFVFFIDRVHNYIKNYIIIQYLIHIMLLTN</sequence>
<keyword evidence="1" id="KW-1133">Transmembrane helix</keyword>
<dbReference type="Proteomes" id="UP000447434">
    <property type="component" value="Chromosome 11"/>
</dbReference>
<proteinExistence type="predicted"/>
<protein>
    <submittedName>
        <fullName evidence="2">Uncharacterized protein</fullName>
    </submittedName>
</protein>
<evidence type="ECO:0000313" key="3">
    <source>
        <dbReference type="Proteomes" id="UP000447434"/>
    </source>
</evidence>
<keyword evidence="1" id="KW-0472">Membrane</keyword>
<reference evidence="3" key="1">
    <citation type="journal article" date="2020" name="Nat. Commun.">
        <title>Genome sequence of the cluster root forming white lupin.</title>
        <authorList>
            <person name="Hufnagel B."/>
            <person name="Marques A."/>
            <person name="Soriano A."/>
            <person name="Marques L."/>
            <person name="Divol F."/>
            <person name="Doumas P."/>
            <person name="Sallet E."/>
            <person name="Mancinotti D."/>
            <person name="Carrere S."/>
            <person name="Marande W."/>
            <person name="Arribat S."/>
            <person name="Keller J."/>
            <person name="Huneau C."/>
            <person name="Blein T."/>
            <person name="Aime D."/>
            <person name="Laguerre M."/>
            <person name="Taylor J."/>
            <person name="Schubert V."/>
            <person name="Nelson M."/>
            <person name="Geu-Flores F."/>
            <person name="Crespi M."/>
            <person name="Gallardo-Guerrero K."/>
            <person name="Delaux P.-M."/>
            <person name="Salse J."/>
            <person name="Berges H."/>
            <person name="Guyot R."/>
            <person name="Gouzy J."/>
            <person name="Peret B."/>
        </authorList>
    </citation>
    <scope>NUCLEOTIDE SEQUENCE [LARGE SCALE GENOMIC DNA]</scope>
    <source>
        <strain evidence="3">cv. Amiga</strain>
    </source>
</reference>
<evidence type="ECO:0000256" key="1">
    <source>
        <dbReference type="SAM" id="Phobius"/>
    </source>
</evidence>
<comment type="caution">
    <text evidence="2">The sequence shown here is derived from an EMBL/GenBank/DDBJ whole genome shotgun (WGS) entry which is preliminary data.</text>
</comment>
<organism evidence="2 3">
    <name type="scientific">Lupinus albus</name>
    <name type="common">White lupine</name>
    <name type="synonym">Lupinus termis</name>
    <dbReference type="NCBI Taxonomy" id="3870"/>
    <lineage>
        <taxon>Eukaryota</taxon>
        <taxon>Viridiplantae</taxon>
        <taxon>Streptophyta</taxon>
        <taxon>Embryophyta</taxon>
        <taxon>Tracheophyta</taxon>
        <taxon>Spermatophyta</taxon>
        <taxon>Magnoliopsida</taxon>
        <taxon>eudicotyledons</taxon>
        <taxon>Gunneridae</taxon>
        <taxon>Pentapetalae</taxon>
        <taxon>rosids</taxon>
        <taxon>fabids</taxon>
        <taxon>Fabales</taxon>
        <taxon>Fabaceae</taxon>
        <taxon>Papilionoideae</taxon>
        <taxon>50 kb inversion clade</taxon>
        <taxon>genistoids sensu lato</taxon>
        <taxon>core genistoids</taxon>
        <taxon>Genisteae</taxon>
        <taxon>Lupinus</taxon>
    </lineage>
</organism>
<keyword evidence="3" id="KW-1185">Reference proteome</keyword>